<gene>
    <name evidence="2" type="ORF">FHS99_003112</name>
</gene>
<accession>A0A7W9F470</accession>
<keyword evidence="3" id="KW-1185">Reference proteome</keyword>
<comment type="caution">
    <text evidence="2">The sequence shown here is derived from an EMBL/GenBank/DDBJ whole genome shotgun (WGS) entry which is preliminary data.</text>
</comment>
<keyword evidence="1" id="KW-0472">Membrane</keyword>
<dbReference type="EMBL" id="JACIJR010000007">
    <property type="protein sequence ID" value="MBB5730609.1"/>
    <property type="molecule type" value="Genomic_DNA"/>
</dbReference>
<protein>
    <submittedName>
        <fullName evidence="2">Uncharacterized protein</fullName>
    </submittedName>
</protein>
<keyword evidence="1" id="KW-0812">Transmembrane</keyword>
<dbReference type="RefSeq" id="WP_157176898.1">
    <property type="nucleotide sequence ID" value="NZ_BMJP01000005.1"/>
</dbReference>
<feature type="transmembrane region" description="Helical" evidence="1">
    <location>
        <begin position="82"/>
        <end position="104"/>
    </location>
</feature>
<dbReference type="OrthoDB" id="7060592at2"/>
<dbReference type="Proteomes" id="UP000546701">
    <property type="component" value="Unassembled WGS sequence"/>
</dbReference>
<keyword evidence="1" id="KW-1133">Transmembrane helix</keyword>
<proteinExistence type="predicted"/>
<evidence type="ECO:0000313" key="3">
    <source>
        <dbReference type="Proteomes" id="UP000546701"/>
    </source>
</evidence>
<organism evidence="2 3">
    <name type="scientific">Sphingomonas prati</name>
    <dbReference type="NCBI Taxonomy" id="1843237"/>
    <lineage>
        <taxon>Bacteria</taxon>
        <taxon>Pseudomonadati</taxon>
        <taxon>Pseudomonadota</taxon>
        <taxon>Alphaproteobacteria</taxon>
        <taxon>Sphingomonadales</taxon>
        <taxon>Sphingomonadaceae</taxon>
        <taxon>Sphingomonas</taxon>
    </lineage>
</organism>
<name>A0A7W9F470_9SPHN</name>
<sequence length="324" mass="34720">MSIPFDIPAELMLRYYAGNIVRSGALLREVGSGQIVAHLQEATGLVQMAGKLDPFDVVEQGIQVYQNEQIKAGLALVQGLGIANLALTGISIGVSVVGFAIVAARLGRIEKGMDGLAAAIERVSRKVDGMRDYLVRQELADLRAELRRIDAAWASSEEKVQIGQWREAAGRLLTIEERFHGHARALATAGEEPGLRDLMTDAYVLAADGRRSALLAAGDETAAEDAGREFGRALGSLTGPLGTAQLLREMMTAEPGKGLAARAEAVERLRPKAEARAATLREREEMAATAPLTIAALRQAGVSGRDWLKRARNENRAPLICLPV</sequence>
<evidence type="ECO:0000256" key="1">
    <source>
        <dbReference type="SAM" id="Phobius"/>
    </source>
</evidence>
<evidence type="ECO:0000313" key="2">
    <source>
        <dbReference type="EMBL" id="MBB5730609.1"/>
    </source>
</evidence>
<reference evidence="2 3" key="1">
    <citation type="submission" date="2020-08" db="EMBL/GenBank/DDBJ databases">
        <title>Genomic Encyclopedia of Type Strains, Phase IV (KMG-IV): sequencing the most valuable type-strain genomes for metagenomic binning, comparative biology and taxonomic classification.</title>
        <authorList>
            <person name="Goeker M."/>
        </authorList>
    </citation>
    <scope>NUCLEOTIDE SEQUENCE [LARGE SCALE GENOMIC DNA]</scope>
    <source>
        <strain evidence="2 3">DSM 103336</strain>
    </source>
</reference>
<dbReference type="AlphaFoldDB" id="A0A7W9F470"/>